<keyword evidence="8" id="KW-0812">Transmembrane</keyword>
<feature type="transmembrane region" description="Helical" evidence="8">
    <location>
        <begin position="185"/>
        <end position="204"/>
    </location>
</feature>
<feature type="transmembrane region" description="Helical" evidence="8">
    <location>
        <begin position="265"/>
        <end position="287"/>
    </location>
</feature>
<dbReference type="GO" id="GO:0020037">
    <property type="term" value="F:heme binding"/>
    <property type="evidence" value="ECO:0007669"/>
    <property type="project" value="InterPro"/>
</dbReference>
<evidence type="ECO:0000256" key="6">
    <source>
        <dbReference type="ARBA" id="ARBA00023004"/>
    </source>
</evidence>
<dbReference type="Gene3D" id="1.10.630.10">
    <property type="entry name" value="Cytochrome P450"/>
    <property type="match status" value="1"/>
</dbReference>
<dbReference type="InterPro" id="IPR036396">
    <property type="entry name" value="Cyt_P450_sf"/>
</dbReference>
<keyword evidence="5" id="KW-0560">Oxidoreductase</keyword>
<dbReference type="InterPro" id="IPR051996">
    <property type="entry name" value="Cytochrome_P450_78A"/>
</dbReference>
<evidence type="ECO:0000256" key="8">
    <source>
        <dbReference type="SAM" id="Phobius"/>
    </source>
</evidence>
<dbReference type="Proteomes" id="UP000634136">
    <property type="component" value="Unassembled WGS sequence"/>
</dbReference>
<dbReference type="PANTHER" id="PTHR47946">
    <property type="entry name" value="CYTOCHROME P450 78A7-RELATED"/>
    <property type="match status" value="1"/>
</dbReference>
<name>A0A834W9I5_9FABA</name>
<keyword evidence="6" id="KW-0408">Iron</keyword>
<comment type="cofactor">
    <cofactor evidence="1">
        <name>heme</name>
        <dbReference type="ChEBI" id="CHEBI:30413"/>
    </cofactor>
</comment>
<keyword evidence="8" id="KW-0472">Membrane</keyword>
<dbReference type="PANTHER" id="PTHR47946:SF6">
    <property type="entry name" value="CYTOCHROME P450 78A7"/>
    <property type="match status" value="1"/>
</dbReference>
<protein>
    <submittedName>
        <fullName evidence="10">Cytochrome P450 78A7-like</fullName>
    </submittedName>
</protein>
<evidence type="ECO:0000256" key="4">
    <source>
        <dbReference type="ARBA" id="ARBA00022723"/>
    </source>
</evidence>
<dbReference type="GO" id="GO:0004497">
    <property type="term" value="F:monooxygenase activity"/>
    <property type="evidence" value="ECO:0007669"/>
    <property type="project" value="UniProtKB-KW"/>
</dbReference>
<evidence type="ECO:0000313" key="11">
    <source>
        <dbReference type="Proteomes" id="UP000634136"/>
    </source>
</evidence>
<dbReference type="Pfam" id="PF00067">
    <property type="entry name" value="p450"/>
    <property type="match status" value="1"/>
</dbReference>
<dbReference type="AlphaFoldDB" id="A0A834W9I5"/>
<dbReference type="EMBL" id="JAAIUW010000009">
    <property type="protein sequence ID" value="KAF7814192.1"/>
    <property type="molecule type" value="Genomic_DNA"/>
</dbReference>
<sequence length="290" mass="32343">MAHRSLASLAWARPTTHHLMAFTLGFATLLVVASHPTTVREILTSPHFADRPLKQSAKSLMFSRAIGFAPNGTYWRLLRRIASSHLFSPRRIIAHEPGCQLECAAMLRSIATQQKLHRGVTLRKHLQAADLNNIMSSVFGKRYEPSMESHELDELRDMIREGFELLGNSLEPSLRNTEPPKPETSLITTISSMFCFLSMVTHIATISKRKASKVGVQSMNGLLCFHPKNTICFSSCSDAFFQGHNGGGFDAVFPASSLPLHRQSLLFSLLLFWSCVLLIHSIAYGFVWSC</sequence>
<keyword evidence="4" id="KW-0479">Metal-binding</keyword>
<dbReference type="GO" id="GO:0005506">
    <property type="term" value="F:iron ion binding"/>
    <property type="evidence" value="ECO:0007669"/>
    <property type="project" value="InterPro"/>
</dbReference>
<organism evidence="10 11">
    <name type="scientific">Senna tora</name>
    <dbReference type="NCBI Taxonomy" id="362788"/>
    <lineage>
        <taxon>Eukaryota</taxon>
        <taxon>Viridiplantae</taxon>
        <taxon>Streptophyta</taxon>
        <taxon>Embryophyta</taxon>
        <taxon>Tracheophyta</taxon>
        <taxon>Spermatophyta</taxon>
        <taxon>Magnoliopsida</taxon>
        <taxon>eudicotyledons</taxon>
        <taxon>Gunneridae</taxon>
        <taxon>Pentapetalae</taxon>
        <taxon>rosids</taxon>
        <taxon>fabids</taxon>
        <taxon>Fabales</taxon>
        <taxon>Fabaceae</taxon>
        <taxon>Caesalpinioideae</taxon>
        <taxon>Cassia clade</taxon>
        <taxon>Senna</taxon>
    </lineage>
</organism>
<feature type="signal peptide" evidence="9">
    <location>
        <begin position="1"/>
        <end position="34"/>
    </location>
</feature>
<keyword evidence="8" id="KW-1133">Transmembrane helix</keyword>
<feature type="chain" id="PRO_5032418816" evidence="9">
    <location>
        <begin position="35"/>
        <end position="290"/>
    </location>
</feature>
<keyword evidence="9" id="KW-0732">Signal</keyword>
<dbReference type="GO" id="GO:0016705">
    <property type="term" value="F:oxidoreductase activity, acting on paired donors, with incorporation or reduction of molecular oxygen"/>
    <property type="evidence" value="ECO:0007669"/>
    <property type="project" value="InterPro"/>
</dbReference>
<evidence type="ECO:0000256" key="9">
    <source>
        <dbReference type="SAM" id="SignalP"/>
    </source>
</evidence>
<evidence type="ECO:0000256" key="5">
    <source>
        <dbReference type="ARBA" id="ARBA00023002"/>
    </source>
</evidence>
<dbReference type="OrthoDB" id="1470350at2759"/>
<accession>A0A834W9I5</accession>
<dbReference type="InterPro" id="IPR001128">
    <property type="entry name" value="Cyt_P450"/>
</dbReference>
<dbReference type="SUPFAM" id="SSF48264">
    <property type="entry name" value="Cytochrome P450"/>
    <property type="match status" value="1"/>
</dbReference>
<evidence type="ECO:0000256" key="7">
    <source>
        <dbReference type="ARBA" id="ARBA00023033"/>
    </source>
</evidence>
<comment type="similarity">
    <text evidence="2">Belongs to the cytochrome P450 family.</text>
</comment>
<reference evidence="10" key="1">
    <citation type="submission" date="2020-09" db="EMBL/GenBank/DDBJ databases">
        <title>Genome-Enabled Discovery of Anthraquinone Biosynthesis in Senna tora.</title>
        <authorList>
            <person name="Kang S.-H."/>
            <person name="Pandey R.P."/>
            <person name="Lee C.-M."/>
            <person name="Sim J.-S."/>
            <person name="Jeong J.-T."/>
            <person name="Choi B.-S."/>
            <person name="Jung M."/>
            <person name="Ginzburg D."/>
            <person name="Zhao K."/>
            <person name="Won S.Y."/>
            <person name="Oh T.-J."/>
            <person name="Yu Y."/>
            <person name="Kim N.-H."/>
            <person name="Lee O.R."/>
            <person name="Lee T.-H."/>
            <person name="Bashyal P."/>
            <person name="Kim T.-S."/>
            <person name="Lee W.-H."/>
            <person name="Kawkins C."/>
            <person name="Kim C.-K."/>
            <person name="Kim J.S."/>
            <person name="Ahn B.O."/>
            <person name="Rhee S.Y."/>
            <person name="Sohng J.K."/>
        </authorList>
    </citation>
    <scope>NUCLEOTIDE SEQUENCE</scope>
    <source>
        <tissue evidence="10">Leaf</tissue>
    </source>
</reference>
<keyword evidence="7" id="KW-0503">Monooxygenase</keyword>
<comment type="caution">
    <text evidence="10">The sequence shown here is derived from an EMBL/GenBank/DDBJ whole genome shotgun (WGS) entry which is preliminary data.</text>
</comment>
<evidence type="ECO:0000256" key="3">
    <source>
        <dbReference type="ARBA" id="ARBA00022617"/>
    </source>
</evidence>
<evidence type="ECO:0000256" key="1">
    <source>
        <dbReference type="ARBA" id="ARBA00001971"/>
    </source>
</evidence>
<keyword evidence="3" id="KW-0349">Heme</keyword>
<evidence type="ECO:0000256" key="2">
    <source>
        <dbReference type="ARBA" id="ARBA00010617"/>
    </source>
</evidence>
<keyword evidence="11" id="KW-1185">Reference proteome</keyword>
<proteinExistence type="inferred from homology"/>
<evidence type="ECO:0000313" key="10">
    <source>
        <dbReference type="EMBL" id="KAF7814192.1"/>
    </source>
</evidence>
<gene>
    <name evidence="10" type="ORF">G2W53_028161</name>
</gene>